<dbReference type="FunFam" id="3.30.70.330:FF:000182">
    <property type="entry name" value="RNA-binding motif protein 28"/>
    <property type="match status" value="1"/>
</dbReference>
<keyword evidence="7" id="KW-1185">Reference proteome</keyword>
<dbReference type="AlphaFoldDB" id="A0A5B7IV08"/>
<keyword evidence="2" id="KW-0677">Repeat</keyword>
<name>A0A5B7IV08_PORTR</name>
<evidence type="ECO:0000256" key="3">
    <source>
        <dbReference type="ARBA" id="ARBA00022884"/>
    </source>
</evidence>
<protein>
    <submittedName>
        <fullName evidence="6">RNA-binding protein 28</fullName>
    </submittedName>
</protein>
<gene>
    <name evidence="6" type="primary">Rbm28_1</name>
    <name evidence="6" type="ORF">E2C01_080969</name>
</gene>
<comment type="subcellular location">
    <subcellularLocation>
        <location evidence="1">Nucleus</location>
    </subcellularLocation>
</comment>
<reference evidence="6 7" key="1">
    <citation type="submission" date="2019-05" db="EMBL/GenBank/DDBJ databases">
        <title>Another draft genome of Portunus trituberculatus and its Hox gene families provides insights of decapod evolution.</title>
        <authorList>
            <person name="Jeong J.-H."/>
            <person name="Song I."/>
            <person name="Kim S."/>
            <person name="Choi T."/>
            <person name="Kim D."/>
            <person name="Ryu S."/>
            <person name="Kim W."/>
        </authorList>
    </citation>
    <scope>NUCLEOTIDE SEQUENCE [LARGE SCALE GENOMIC DNA]</scope>
    <source>
        <tissue evidence="6">Muscle</tissue>
    </source>
</reference>
<proteinExistence type="predicted"/>
<dbReference type="InterPro" id="IPR051945">
    <property type="entry name" value="RRM_MRD1_RNA_proc_ribogen"/>
</dbReference>
<sequence>MRNLKNLDENGKPMSRGYGFVSFTKHEHALAALRSVNNNPEVFTNDQRPIVEFSLENRSVLKAREKRMEKSREKNPLWMKNAASASAKRGKLFF</sequence>
<dbReference type="Proteomes" id="UP000324222">
    <property type="component" value="Unassembled WGS sequence"/>
</dbReference>
<dbReference type="GO" id="GO:0003729">
    <property type="term" value="F:mRNA binding"/>
    <property type="evidence" value="ECO:0007669"/>
    <property type="project" value="TreeGrafter"/>
</dbReference>
<evidence type="ECO:0000256" key="2">
    <source>
        <dbReference type="ARBA" id="ARBA00022737"/>
    </source>
</evidence>
<dbReference type="InterPro" id="IPR035979">
    <property type="entry name" value="RBD_domain_sf"/>
</dbReference>
<feature type="domain" description="RRM" evidence="5">
    <location>
        <begin position="14"/>
        <end position="38"/>
    </location>
</feature>
<keyword evidence="4" id="KW-0539">Nucleus</keyword>
<dbReference type="SUPFAM" id="SSF54928">
    <property type="entry name" value="RNA-binding domain, RBD"/>
    <property type="match status" value="1"/>
</dbReference>
<dbReference type="InterPro" id="IPR000504">
    <property type="entry name" value="RRM_dom"/>
</dbReference>
<evidence type="ECO:0000259" key="5">
    <source>
        <dbReference type="Pfam" id="PF00076"/>
    </source>
</evidence>
<evidence type="ECO:0000256" key="1">
    <source>
        <dbReference type="ARBA" id="ARBA00004123"/>
    </source>
</evidence>
<keyword evidence="3" id="KW-0694">RNA-binding</keyword>
<dbReference type="OrthoDB" id="3945418at2759"/>
<dbReference type="InterPro" id="IPR012677">
    <property type="entry name" value="Nucleotide-bd_a/b_plait_sf"/>
</dbReference>
<dbReference type="EMBL" id="VSRR010070623">
    <property type="protein sequence ID" value="MPC86153.1"/>
    <property type="molecule type" value="Genomic_DNA"/>
</dbReference>
<organism evidence="6 7">
    <name type="scientific">Portunus trituberculatus</name>
    <name type="common">Swimming crab</name>
    <name type="synonym">Neptunus trituberculatus</name>
    <dbReference type="NCBI Taxonomy" id="210409"/>
    <lineage>
        <taxon>Eukaryota</taxon>
        <taxon>Metazoa</taxon>
        <taxon>Ecdysozoa</taxon>
        <taxon>Arthropoda</taxon>
        <taxon>Crustacea</taxon>
        <taxon>Multicrustacea</taxon>
        <taxon>Malacostraca</taxon>
        <taxon>Eumalacostraca</taxon>
        <taxon>Eucarida</taxon>
        <taxon>Decapoda</taxon>
        <taxon>Pleocyemata</taxon>
        <taxon>Brachyura</taxon>
        <taxon>Eubrachyura</taxon>
        <taxon>Portunoidea</taxon>
        <taxon>Portunidae</taxon>
        <taxon>Portuninae</taxon>
        <taxon>Portunus</taxon>
    </lineage>
</organism>
<dbReference type="Pfam" id="PF00076">
    <property type="entry name" value="RRM_1"/>
    <property type="match status" value="1"/>
</dbReference>
<evidence type="ECO:0000313" key="6">
    <source>
        <dbReference type="EMBL" id="MPC86153.1"/>
    </source>
</evidence>
<comment type="caution">
    <text evidence="6">The sequence shown here is derived from an EMBL/GenBank/DDBJ whole genome shotgun (WGS) entry which is preliminary data.</text>
</comment>
<evidence type="ECO:0000256" key="4">
    <source>
        <dbReference type="ARBA" id="ARBA00023242"/>
    </source>
</evidence>
<evidence type="ECO:0000313" key="7">
    <source>
        <dbReference type="Proteomes" id="UP000324222"/>
    </source>
</evidence>
<dbReference type="PANTHER" id="PTHR48039:SF5">
    <property type="entry name" value="RNA-BINDING PROTEIN 28"/>
    <property type="match status" value="1"/>
</dbReference>
<dbReference type="Gene3D" id="3.30.70.330">
    <property type="match status" value="1"/>
</dbReference>
<dbReference type="PANTHER" id="PTHR48039">
    <property type="entry name" value="RNA-BINDING MOTIF PROTEIN 14B"/>
    <property type="match status" value="1"/>
</dbReference>
<dbReference type="GO" id="GO:0005730">
    <property type="term" value="C:nucleolus"/>
    <property type="evidence" value="ECO:0007669"/>
    <property type="project" value="TreeGrafter"/>
</dbReference>
<accession>A0A5B7IV08</accession>